<keyword evidence="5" id="KW-1185">Reference proteome</keyword>
<name>A0ABU2GZT3_9ACTN</name>
<keyword evidence="2" id="KW-0472">Membrane</keyword>
<protein>
    <recommendedName>
        <fullName evidence="3">DUF8176 domain-containing protein</fullName>
    </recommendedName>
</protein>
<dbReference type="Proteomes" id="UP001265083">
    <property type="component" value="Unassembled WGS sequence"/>
</dbReference>
<proteinExistence type="predicted"/>
<comment type="caution">
    <text evidence="4">The sequence shown here is derived from an EMBL/GenBank/DDBJ whole genome shotgun (WGS) entry which is preliminary data.</text>
</comment>
<keyword evidence="2" id="KW-0812">Transmembrane</keyword>
<reference evidence="4 5" key="1">
    <citation type="submission" date="2023-08" db="EMBL/GenBank/DDBJ databases">
        <title>Bioegradation of LLDPE and BLDPE plastic by marine bacteria from coast plastic debris.</title>
        <authorList>
            <person name="Rong Z."/>
        </authorList>
    </citation>
    <scope>NUCLEOTIDE SEQUENCE [LARGE SCALE GENOMIC DNA]</scope>
    <source>
        <strain evidence="4 5">Z-2</strain>
    </source>
</reference>
<feature type="compositionally biased region" description="Polar residues" evidence="1">
    <location>
        <begin position="152"/>
        <end position="166"/>
    </location>
</feature>
<evidence type="ECO:0000259" key="3">
    <source>
        <dbReference type="Pfam" id="PF26527"/>
    </source>
</evidence>
<evidence type="ECO:0000256" key="1">
    <source>
        <dbReference type="SAM" id="MobiDB-lite"/>
    </source>
</evidence>
<keyword evidence="2" id="KW-1133">Transmembrane helix</keyword>
<evidence type="ECO:0000256" key="2">
    <source>
        <dbReference type="SAM" id="Phobius"/>
    </source>
</evidence>
<dbReference type="InterPro" id="IPR058489">
    <property type="entry name" value="DUF8176"/>
</dbReference>
<dbReference type="RefSeq" id="WP_310952602.1">
    <property type="nucleotide sequence ID" value="NZ_JAVLUS010000045.1"/>
</dbReference>
<dbReference type="Pfam" id="PF26527">
    <property type="entry name" value="DUF8176"/>
    <property type="match status" value="1"/>
</dbReference>
<accession>A0ABU2GZT3</accession>
<feature type="domain" description="DUF8176" evidence="3">
    <location>
        <begin position="182"/>
        <end position="290"/>
    </location>
</feature>
<gene>
    <name evidence="4" type="ORF">RD149_24880</name>
</gene>
<dbReference type="EMBL" id="JAVLUS010000045">
    <property type="protein sequence ID" value="MDS1116972.1"/>
    <property type="molecule type" value="Genomic_DNA"/>
</dbReference>
<feature type="region of interest" description="Disordered" evidence="1">
    <location>
        <begin position="141"/>
        <end position="197"/>
    </location>
</feature>
<evidence type="ECO:0000313" key="5">
    <source>
        <dbReference type="Proteomes" id="UP001265083"/>
    </source>
</evidence>
<sequence>MVPQRPQSLWFPDIPAWPSSGSTPAVDLAAHLARFRSVDAVQGNVGGTAVAVLDAPAPPVEPTLPRVGVPAVALPERSSSDLDSFLAEAEESVRAKRKTVSGTAPGWRRFLGSGPRIAGAAAAILVILATVVVSISLAGRGSDQPGGAADAMQSTVPTDEQSTSGVASHPACAQRPVGSGTTVSNDDEKGDQESGPGAIRAFNHGYYVLRSAKAARAVAAPGAVASEYVMQQYIDQRPIGTRHCLKITEQAPNEYSVVLTELQPDAAPITYRQVIRTSTTGGKAFIQSIKSVE</sequence>
<feature type="transmembrane region" description="Helical" evidence="2">
    <location>
        <begin position="117"/>
        <end position="138"/>
    </location>
</feature>
<organism evidence="4 5">
    <name type="scientific">Gordonia westfalica</name>
    <dbReference type="NCBI Taxonomy" id="158898"/>
    <lineage>
        <taxon>Bacteria</taxon>
        <taxon>Bacillati</taxon>
        <taxon>Actinomycetota</taxon>
        <taxon>Actinomycetes</taxon>
        <taxon>Mycobacteriales</taxon>
        <taxon>Gordoniaceae</taxon>
        <taxon>Gordonia</taxon>
    </lineage>
</organism>
<evidence type="ECO:0000313" key="4">
    <source>
        <dbReference type="EMBL" id="MDS1116972.1"/>
    </source>
</evidence>